<dbReference type="Gene3D" id="3.40.50.720">
    <property type="entry name" value="NAD(P)-binding Rossmann-like Domain"/>
    <property type="match status" value="1"/>
</dbReference>
<keyword evidence="2" id="KW-0560">Oxidoreductase</keyword>
<evidence type="ECO:0000313" key="3">
    <source>
        <dbReference type="EMBL" id="MBB3049211.1"/>
    </source>
</evidence>
<dbReference type="AlphaFoldDB" id="A0A839RU16"/>
<evidence type="ECO:0000313" key="4">
    <source>
        <dbReference type="Proteomes" id="UP000550714"/>
    </source>
</evidence>
<comment type="similarity">
    <text evidence="1">Belongs to the short-chain dehydrogenases/reductases (SDR) family.</text>
</comment>
<dbReference type="GO" id="GO:0016614">
    <property type="term" value="F:oxidoreductase activity, acting on CH-OH group of donors"/>
    <property type="evidence" value="ECO:0007669"/>
    <property type="project" value="UniProtKB-ARBA"/>
</dbReference>
<name>A0A839RU16_9PSEU</name>
<evidence type="ECO:0000256" key="1">
    <source>
        <dbReference type="ARBA" id="ARBA00006484"/>
    </source>
</evidence>
<dbReference type="PANTHER" id="PTHR48107:SF7">
    <property type="entry name" value="RE15974P"/>
    <property type="match status" value="1"/>
</dbReference>
<organism evidence="3 4">
    <name type="scientific">Prauserella isguenensis</name>
    <dbReference type="NCBI Taxonomy" id="1470180"/>
    <lineage>
        <taxon>Bacteria</taxon>
        <taxon>Bacillati</taxon>
        <taxon>Actinomycetota</taxon>
        <taxon>Actinomycetes</taxon>
        <taxon>Pseudonocardiales</taxon>
        <taxon>Pseudonocardiaceae</taxon>
        <taxon>Prauserella</taxon>
    </lineage>
</organism>
<dbReference type="NCBIfam" id="NF009385">
    <property type="entry name" value="PRK12744.1"/>
    <property type="match status" value="1"/>
</dbReference>
<evidence type="ECO:0000256" key="2">
    <source>
        <dbReference type="ARBA" id="ARBA00023002"/>
    </source>
</evidence>
<protein>
    <submittedName>
        <fullName evidence="3">NAD(P)-dependent dehydrogenase (Short-subunit alcohol dehydrogenase family)</fullName>
    </submittedName>
</protein>
<dbReference type="Pfam" id="PF13561">
    <property type="entry name" value="adh_short_C2"/>
    <property type="match status" value="1"/>
</dbReference>
<dbReference type="RefSeq" id="WP_183646273.1">
    <property type="nucleotide sequence ID" value="NZ_JACHWU010000001.1"/>
</dbReference>
<dbReference type="InterPro" id="IPR002347">
    <property type="entry name" value="SDR_fam"/>
</dbReference>
<dbReference type="InterPro" id="IPR036291">
    <property type="entry name" value="NAD(P)-bd_dom_sf"/>
</dbReference>
<dbReference type="Proteomes" id="UP000550714">
    <property type="component" value="Unassembled WGS sequence"/>
</dbReference>
<sequence>MAETDLRDKVVVIGGGGKNLGGLLATRLGELGAKVVVHYHGDASAPDAEKTVDAVTSAGGEAVTAQGDLTRVADVRALFDAAVDSYGRVDVAVNTTGMVLRKPILETTEDEYDRMFAVNAKAGYFFIQEAGRRLADNGKIISLGTSLLAAFTDGYSTYAGGKAPLEHFTRAAAKEFADRGISVNVVAPGPMDTPFFYPQETPERVEFHKSQAMGDQLTRIEDIVPIILFLATDGWWFTGQTMFPNGGYTTR</sequence>
<dbReference type="PANTHER" id="PTHR48107">
    <property type="entry name" value="NADPH-DEPENDENT ALDEHYDE REDUCTASE-LIKE PROTEIN, CHLOROPLASTIC-RELATED"/>
    <property type="match status" value="1"/>
</dbReference>
<accession>A0A839RU16</accession>
<gene>
    <name evidence="3" type="ORF">FHS23_000206</name>
</gene>
<reference evidence="3 4" key="1">
    <citation type="submission" date="2020-08" db="EMBL/GenBank/DDBJ databases">
        <title>Genomic Encyclopedia of Type Strains, Phase III (KMG-III): the genomes of soil and plant-associated and newly described type strains.</title>
        <authorList>
            <person name="Whitman W."/>
        </authorList>
    </citation>
    <scope>NUCLEOTIDE SEQUENCE [LARGE SCALE GENOMIC DNA]</scope>
    <source>
        <strain evidence="3 4">CECT 8577</strain>
    </source>
</reference>
<comment type="caution">
    <text evidence="3">The sequence shown here is derived from an EMBL/GenBank/DDBJ whole genome shotgun (WGS) entry which is preliminary data.</text>
</comment>
<proteinExistence type="inferred from homology"/>
<dbReference type="PRINTS" id="PR00080">
    <property type="entry name" value="SDRFAMILY"/>
</dbReference>
<dbReference type="PRINTS" id="PR00081">
    <property type="entry name" value="GDHRDH"/>
</dbReference>
<dbReference type="EMBL" id="JACHWU010000001">
    <property type="protein sequence ID" value="MBB3049211.1"/>
    <property type="molecule type" value="Genomic_DNA"/>
</dbReference>
<keyword evidence="4" id="KW-1185">Reference proteome</keyword>
<dbReference type="SUPFAM" id="SSF51735">
    <property type="entry name" value="NAD(P)-binding Rossmann-fold domains"/>
    <property type="match status" value="1"/>
</dbReference>